<keyword evidence="3" id="KW-0050">Antiport</keyword>
<gene>
    <name evidence="11" type="ORF">ACFQY0_10980</name>
</gene>
<feature type="transmembrane region" description="Helical" evidence="10">
    <location>
        <begin position="344"/>
        <end position="362"/>
    </location>
</feature>
<feature type="transmembrane region" description="Helical" evidence="10">
    <location>
        <begin position="34"/>
        <end position="59"/>
    </location>
</feature>
<keyword evidence="7" id="KW-0406">Ion transport</keyword>
<evidence type="ECO:0000256" key="2">
    <source>
        <dbReference type="ARBA" id="ARBA00022448"/>
    </source>
</evidence>
<feature type="transmembrane region" description="Helical" evidence="10">
    <location>
        <begin position="440"/>
        <end position="460"/>
    </location>
</feature>
<keyword evidence="12" id="KW-1185">Reference proteome</keyword>
<evidence type="ECO:0000256" key="5">
    <source>
        <dbReference type="ARBA" id="ARBA00022692"/>
    </source>
</evidence>
<evidence type="ECO:0000256" key="1">
    <source>
        <dbReference type="ARBA" id="ARBA00004651"/>
    </source>
</evidence>
<feature type="transmembrane region" description="Helical" evidence="10">
    <location>
        <begin position="158"/>
        <end position="177"/>
    </location>
</feature>
<comment type="subcellular location">
    <subcellularLocation>
        <location evidence="1">Cell membrane</location>
        <topology evidence="1">Multi-pass membrane protein</topology>
    </subcellularLocation>
</comment>
<dbReference type="InterPro" id="IPR002528">
    <property type="entry name" value="MATE_fam"/>
</dbReference>
<dbReference type="InterPro" id="IPR050222">
    <property type="entry name" value="MATE_MdtK"/>
</dbReference>
<evidence type="ECO:0000313" key="11">
    <source>
        <dbReference type="EMBL" id="MFC7337702.1"/>
    </source>
</evidence>
<keyword evidence="2" id="KW-0813">Transport</keyword>
<dbReference type="PIRSF" id="PIRSF006603">
    <property type="entry name" value="DinF"/>
    <property type="match status" value="1"/>
</dbReference>
<keyword evidence="4" id="KW-1003">Cell membrane</keyword>
<keyword evidence="5 10" id="KW-0812">Transmembrane</keyword>
<feature type="transmembrane region" description="Helical" evidence="10">
    <location>
        <begin position="189"/>
        <end position="209"/>
    </location>
</feature>
<organism evidence="11 12">
    <name type="scientific">Haloferula chungangensis</name>
    <dbReference type="NCBI Taxonomy" id="1048331"/>
    <lineage>
        <taxon>Bacteria</taxon>
        <taxon>Pseudomonadati</taxon>
        <taxon>Verrucomicrobiota</taxon>
        <taxon>Verrucomicrobiia</taxon>
        <taxon>Verrucomicrobiales</taxon>
        <taxon>Verrucomicrobiaceae</taxon>
        <taxon>Haloferula</taxon>
    </lineage>
</organism>
<feature type="transmembrane region" description="Helical" evidence="10">
    <location>
        <begin position="120"/>
        <end position="146"/>
    </location>
</feature>
<protein>
    <recommendedName>
        <fullName evidence="9">Multidrug-efflux transporter</fullName>
    </recommendedName>
</protein>
<feature type="transmembrane region" description="Helical" evidence="10">
    <location>
        <begin position="414"/>
        <end position="434"/>
    </location>
</feature>
<accession>A0ABW2L5W0</accession>
<proteinExistence type="predicted"/>
<evidence type="ECO:0000313" key="12">
    <source>
        <dbReference type="Proteomes" id="UP001596472"/>
    </source>
</evidence>
<dbReference type="RefSeq" id="WP_379712230.1">
    <property type="nucleotide sequence ID" value="NZ_JBHTBS010000004.1"/>
</dbReference>
<evidence type="ECO:0000256" key="7">
    <source>
        <dbReference type="ARBA" id="ARBA00023065"/>
    </source>
</evidence>
<dbReference type="NCBIfam" id="TIGR00797">
    <property type="entry name" value="matE"/>
    <property type="match status" value="1"/>
</dbReference>
<feature type="transmembrane region" description="Helical" evidence="10">
    <location>
        <begin position="312"/>
        <end position="332"/>
    </location>
</feature>
<keyword evidence="6 10" id="KW-1133">Transmembrane helix</keyword>
<evidence type="ECO:0000256" key="9">
    <source>
        <dbReference type="ARBA" id="ARBA00031636"/>
    </source>
</evidence>
<reference evidence="12" key="1">
    <citation type="journal article" date="2019" name="Int. J. Syst. Evol. Microbiol.">
        <title>The Global Catalogue of Microorganisms (GCM) 10K type strain sequencing project: providing services to taxonomists for standard genome sequencing and annotation.</title>
        <authorList>
            <consortium name="The Broad Institute Genomics Platform"/>
            <consortium name="The Broad Institute Genome Sequencing Center for Infectious Disease"/>
            <person name="Wu L."/>
            <person name="Ma J."/>
        </authorList>
    </citation>
    <scope>NUCLEOTIDE SEQUENCE [LARGE SCALE GENOMIC DNA]</scope>
    <source>
        <strain evidence="12">CGMCC 4.1467</strain>
    </source>
</reference>
<keyword evidence="8 10" id="KW-0472">Membrane</keyword>
<dbReference type="InterPro" id="IPR048279">
    <property type="entry name" value="MdtK-like"/>
</dbReference>
<comment type="caution">
    <text evidence="11">The sequence shown here is derived from an EMBL/GenBank/DDBJ whole genome shotgun (WGS) entry which is preliminary data.</text>
</comment>
<evidence type="ECO:0000256" key="10">
    <source>
        <dbReference type="SAM" id="Phobius"/>
    </source>
</evidence>
<dbReference type="PANTHER" id="PTHR43298">
    <property type="entry name" value="MULTIDRUG RESISTANCE PROTEIN NORM-RELATED"/>
    <property type="match status" value="1"/>
</dbReference>
<sequence>MSKPGVTAEASQRAEPEKALLKGRLAGLSLPRQVAVLAVWPLLEQVLAFCVGMTDLLIAGRMAEGEARVAVLDAMGLGGYVAWFLNILQAAVATGVMALVSRATGAGEQALARRGLGQGLWLGLAAGMISFFILQAAAHLLIRWIGLSDAASAEALRYLRVFAFSGPFSGMLFAINAALRGSGDTRTPFVGMVVVNGVNMLMSWVLVFAPAPWGGRGVEGIALGTVLGWIAGLAVVVAMLGKGGDGLAWTRAGLKFCRETMLRILRVGAPQSLEIAGMWGIHAYGIRVISRLPVEGALGAHILAVRVESMSFLPGFAIATAAAALAGQYLGAGSRDTAVKAVRLCWKVAVVVMGSMGLLFAFGGKQLVSVLAPDSAMHVELAGPLLVVCALSQPFFATCIVLKTSMRGAGATPLVIRYAFGSMIFFRIIVLAAFSHFGDITLIWVWIILSLDIVTQAFIFSRLHFGGKWLDAKV</sequence>
<feature type="transmembrane region" description="Helical" evidence="10">
    <location>
        <begin position="382"/>
        <end position="402"/>
    </location>
</feature>
<evidence type="ECO:0000256" key="4">
    <source>
        <dbReference type="ARBA" id="ARBA00022475"/>
    </source>
</evidence>
<evidence type="ECO:0000256" key="8">
    <source>
        <dbReference type="ARBA" id="ARBA00023136"/>
    </source>
</evidence>
<feature type="transmembrane region" description="Helical" evidence="10">
    <location>
        <begin position="80"/>
        <end position="100"/>
    </location>
</feature>
<dbReference type="Proteomes" id="UP001596472">
    <property type="component" value="Unassembled WGS sequence"/>
</dbReference>
<dbReference type="Pfam" id="PF01554">
    <property type="entry name" value="MatE"/>
    <property type="match status" value="2"/>
</dbReference>
<dbReference type="PANTHER" id="PTHR43298:SF2">
    <property type="entry name" value="FMN_FAD EXPORTER YEEO-RELATED"/>
    <property type="match status" value="1"/>
</dbReference>
<evidence type="ECO:0000256" key="6">
    <source>
        <dbReference type="ARBA" id="ARBA00022989"/>
    </source>
</evidence>
<dbReference type="EMBL" id="JBHTBS010000004">
    <property type="protein sequence ID" value="MFC7337702.1"/>
    <property type="molecule type" value="Genomic_DNA"/>
</dbReference>
<feature type="transmembrane region" description="Helical" evidence="10">
    <location>
        <begin position="221"/>
        <end position="241"/>
    </location>
</feature>
<name>A0ABW2L5W0_9BACT</name>
<evidence type="ECO:0000256" key="3">
    <source>
        <dbReference type="ARBA" id="ARBA00022449"/>
    </source>
</evidence>